<evidence type="ECO:0000259" key="7">
    <source>
        <dbReference type="Pfam" id="PF01478"/>
    </source>
</evidence>
<evidence type="ECO:0000313" key="8">
    <source>
        <dbReference type="EMBL" id="GGO36768.1"/>
    </source>
</evidence>
<evidence type="ECO:0000256" key="2">
    <source>
        <dbReference type="ARBA" id="ARBA00022475"/>
    </source>
</evidence>
<organism evidence="8 9">
    <name type="scientific">Gemmobacter aquaticus</name>
    <dbReference type="NCBI Taxonomy" id="490185"/>
    <lineage>
        <taxon>Bacteria</taxon>
        <taxon>Pseudomonadati</taxon>
        <taxon>Pseudomonadota</taxon>
        <taxon>Alphaproteobacteria</taxon>
        <taxon>Rhodobacterales</taxon>
        <taxon>Paracoccaceae</taxon>
        <taxon>Gemmobacter</taxon>
    </lineage>
</organism>
<keyword evidence="4 6" id="KW-1133">Transmembrane helix</keyword>
<dbReference type="PANTHER" id="PTHR36506:SF1">
    <property type="entry name" value="PREFLAGELLIN PEPTIDASE"/>
    <property type="match status" value="1"/>
</dbReference>
<evidence type="ECO:0000313" key="9">
    <source>
        <dbReference type="Proteomes" id="UP000598196"/>
    </source>
</evidence>
<dbReference type="Pfam" id="PF01478">
    <property type="entry name" value="Peptidase_A24"/>
    <property type="match status" value="1"/>
</dbReference>
<evidence type="ECO:0000256" key="3">
    <source>
        <dbReference type="ARBA" id="ARBA00022692"/>
    </source>
</evidence>
<evidence type="ECO:0000256" key="5">
    <source>
        <dbReference type="ARBA" id="ARBA00023136"/>
    </source>
</evidence>
<comment type="caution">
    <text evidence="8">The sequence shown here is derived from an EMBL/GenBank/DDBJ whole genome shotgun (WGS) entry which is preliminary data.</text>
</comment>
<dbReference type="PANTHER" id="PTHR36506">
    <property type="entry name" value="PREFLAGELLIN PEPTIDASE"/>
    <property type="match status" value="1"/>
</dbReference>
<feature type="transmembrane region" description="Helical" evidence="6">
    <location>
        <begin position="31"/>
        <end position="48"/>
    </location>
</feature>
<name>A0A917YLQ2_9RHOB</name>
<keyword evidence="5 6" id="KW-0472">Membrane</keyword>
<feature type="transmembrane region" description="Helical" evidence="6">
    <location>
        <begin position="136"/>
        <end position="153"/>
    </location>
</feature>
<dbReference type="Gene3D" id="1.20.120.1220">
    <property type="match status" value="1"/>
</dbReference>
<gene>
    <name evidence="8" type="ORF">GCM10010991_31290</name>
</gene>
<keyword evidence="2" id="KW-1003">Cell membrane</keyword>
<keyword evidence="3 6" id="KW-0812">Transmembrane</keyword>
<evidence type="ECO:0000256" key="1">
    <source>
        <dbReference type="ARBA" id="ARBA00004651"/>
    </source>
</evidence>
<evidence type="ECO:0000256" key="6">
    <source>
        <dbReference type="SAM" id="Phobius"/>
    </source>
</evidence>
<dbReference type="EMBL" id="BMLP01000007">
    <property type="protein sequence ID" value="GGO36768.1"/>
    <property type="molecule type" value="Genomic_DNA"/>
</dbReference>
<keyword evidence="9" id="KW-1185">Reference proteome</keyword>
<reference evidence="8 9" key="1">
    <citation type="journal article" date="2014" name="Int. J. Syst. Evol. Microbiol.">
        <title>Complete genome sequence of Corynebacterium casei LMG S-19264T (=DSM 44701T), isolated from a smear-ripened cheese.</title>
        <authorList>
            <consortium name="US DOE Joint Genome Institute (JGI-PGF)"/>
            <person name="Walter F."/>
            <person name="Albersmeier A."/>
            <person name="Kalinowski J."/>
            <person name="Ruckert C."/>
        </authorList>
    </citation>
    <scope>NUCLEOTIDE SEQUENCE [LARGE SCALE GENOMIC DNA]</scope>
    <source>
        <strain evidence="8 9">CGMCC 1.7029</strain>
    </source>
</reference>
<dbReference type="OrthoDB" id="7866360at2"/>
<feature type="domain" description="Prepilin type IV endopeptidase peptidase" evidence="7">
    <location>
        <begin position="12"/>
        <end position="111"/>
    </location>
</feature>
<comment type="subcellular location">
    <subcellularLocation>
        <location evidence="1">Cell membrane</location>
        <topology evidence="1">Multi-pass membrane protein</topology>
    </subcellularLocation>
</comment>
<dbReference type="GO" id="GO:0004190">
    <property type="term" value="F:aspartic-type endopeptidase activity"/>
    <property type="evidence" value="ECO:0007669"/>
    <property type="project" value="InterPro"/>
</dbReference>
<dbReference type="AlphaFoldDB" id="A0A917YLQ2"/>
<dbReference type="RefSeq" id="WP_158635629.1">
    <property type="nucleotide sequence ID" value="NZ_BMLP01000007.1"/>
</dbReference>
<feature type="transmembrane region" description="Helical" evidence="6">
    <location>
        <begin position="54"/>
        <end position="76"/>
    </location>
</feature>
<protein>
    <recommendedName>
        <fullName evidence="7">Prepilin type IV endopeptidase peptidase domain-containing protein</fullName>
    </recommendedName>
</protein>
<proteinExistence type="predicted"/>
<feature type="transmembrane region" description="Helical" evidence="6">
    <location>
        <begin position="6"/>
        <end position="24"/>
    </location>
</feature>
<evidence type="ECO:0000256" key="4">
    <source>
        <dbReference type="ARBA" id="ARBA00022989"/>
    </source>
</evidence>
<accession>A0A917YLQ2</accession>
<dbReference type="InterPro" id="IPR052218">
    <property type="entry name" value="Preflagellin_Peptidase"/>
</dbReference>
<dbReference type="Proteomes" id="UP000598196">
    <property type="component" value="Unassembled WGS sequence"/>
</dbReference>
<dbReference type="GO" id="GO:0005886">
    <property type="term" value="C:plasma membrane"/>
    <property type="evidence" value="ECO:0007669"/>
    <property type="project" value="UniProtKB-SubCell"/>
</dbReference>
<dbReference type="InterPro" id="IPR000045">
    <property type="entry name" value="Prepilin_IV_endopep_pep"/>
</dbReference>
<sequence length="156" mass="16228">MPDAAVLPILATAPLLVAVAYFDLRYMRIPNAISLLAVALFAASSLILPPDDLMQRLAAAAVVLGIGFLAFALGLFGGGDVKILASLVLFVPISGLNDFAMLLAWGLAIGIALVLALRKLPANWREGWVGLADQRGIPMGVSIAMAGLAYPILGSF</sequence>
<feature type="transmembrane region" description="Helical" evidence="6">
    <location>
        <begin position="83"/>
        <end position="116"/>
    </location>
</feature>